<feature type="region of interest" description="Disordered" evidence="1">
    <location>
        <begin position="39"/>
        <end position="83"/>
    </location>
</feature>
<accession>A0ABT4G6T5</accession>
<name>A0ABT4G6T5_9BACL</name>
<evidence type="ECO:0000313" key="2">
    <source>
        <dbReference type="EMBL" id="MCY9691870.1"/>
    </source>
</evidence>
<gene>
    <name evidence="2" type="ORF">M5X19_02865</name>
</gene>
<evidence type="ECO:0000256" key="1">
    <source>
        <dbReference type="SAM" id="MobiDB-lite"/>
    </source>
</evidence>
<keyword evidence="3" id="KW-1185">Reference proteome</keyword>
<protein>
    <submittedName>
        <fullName evidence="2">Uncharacterized protein</fullName>
    </submittedName>
</protein>
<proteinExistence type="predicted"/>
<sequence>MDQVLLVRCAFLVSTRPTESSAETMKFIANVWERVESASEKTDLQSEKAAKAVSEDRKQRKWRETSEKDLSAAESRRVSGFAA</sequence>
<dbReference type="RefSeq" id="WP_268613574.1">
    <property type="nucleotide sequence ID" value="NZ_JAMDMX010000008.1"/>
</dbReference>
<reference evidence="2 3" key="1">
    <citation type="submission" date="2022-05" db="EMBL/GenBank/DDBJ databases">
        <title>Genome Sequencing of Bee-Associated Microbes.</title>
        <authorList>
            <person name="Dunlap C."/>
        </authorList>
    </citation>
    <scope>NUCLEOTIDE SEQUENCE [LARGE SCALE GENOMIC DNA]</scope>
    <source>
        <strain evidence="2 3">NRRL B-14421</strain>
    </source>
</reference>
<evidence type="ECO:0000313" key="3">
    <source>
        <dbReference type="Proteomes" id="UP001527099"/>
    </source>
</evidence>
<organism evidence="2 3">
    <name type="scientific">Paenibacillus alginolyticus</name>
    <dbReference type="NCBI Taxonomy" id="59839"/>
    <lineage>
        <taxon>Bacteria</taxon>
        <taxon>Bacillati</taxon>
        <taxon>Bacillota</taxon>
        <taxon>Bacilli</taxon>
        <taxon>Bacillales</taxon>
        <taxon>Paenibacillaceae</taxon>
        <taxon>Paenibacillus</taxon>
    </lineage>
</organism>
<feature type="compositionally biased region" description="Basic and acidic residues" evidence="1">
    <location>
        <begin position="39"/>
        <end position="77"/>
    </location>
</feature>
<comment type="caution">
    <text evidence="2">The sequence shown here is derived from an EMBL/GenBank/DDBJ whole genome shotgun (WGS) entry which is preliminary data.</text>
</comment>
<dbReference type="EMBL" id="JAMDMX010000008">
    <property type="protein sequence ID" value="MCY9691870.1"/>
    <property type="molecule type" value="Genomic_DNA"/>
</dbReference>
<dbReference type="Proteomes" id="UP001527099">
    <property type="component" value="Unassembled WGS sequence"/>
</dbReference>